<dbReference type="GO" id="GO:0005737">
    <property type="term" value="C:cytoplasm"/>
    <property type="evidence" value="ECO:0007669"/>
    <property type="project" value="UniProtKB-SubCell"/>
</dbReference>
<evidence type="ECO:0000256" key="4">
    <source>
        <dbReference type="ARBA" id="ARBA00023186"/>
    </source>
</evidence>
<dbReference type="EMBL" id="FQUF01000010">
    <property type="protein sequence ID" value="SHE64665.1"/>
    <property type="molecule type" value="Genomic_DNA"/>
</dbReference>
<evidence type="ECO:0000256" key="2">
    <source>
        <dbReference type="ARBA" id="ARBA00022833"/>
    </source>
</evidence>
<dbReference type="OrthoDB" id="9776534at2"/>
<accession>A0A1M4V6S4</accession>
<keyword evidence="8" id="KW-1185">Reference proteome</keyword>
<dbReference type="STRING" id="1121025.SAMN02745249_00850"/>
<dbReference type="NCBIfam" id="NF001033">
    <property type="entry name" value="PRK00114.1"/>
    <property type="match status" value="1"/>
</dbReference>
<feature type="disulfide bond" description="Redox-active" evidence="6">
    <location>
        <begin position="271"/>
        <end position="274"/>
    </location>
</feature>
<dbReference type="InterPro" id="IPR016153">
    <property type="entry name" value="Heat_shock_Hsp33_N"/>
</dbReference>
<proteinExistence type="inferred from homology"/>
<evidence type="ECO:0000256" key="6">
    <source>
        <dbReference type="HAMAP-Rule" id="MF_00117"/>
    </source>
</evidence>
<organism evidence="7 8">
    <name type="scientific">Atopostipes suicloacalis DSM 15692</name>
    <dbReference type="NCBI Taxonomy" id="1121025"/>
    <lineage>
        <taxon>Bacteria</taxon>
        <taxon>Bacillati</taxon>
        <taxon>Bacillota</taxon>
        <taxon>Bacilli</taxon>
        <taxon>Lactobacillales</taxon>
        <taxon>Carnobacteriaceae</taxon>
        <taxon>Atopostipes</taxon>
    </lineage>
</organism>
<keyword evidence="3 6" id="KW-1015">Disulfide bond</keyword>
<dbReference type="Gene3D" id="3.90.1280.10">
    <property type="entry name" value="HSP33 redox switch-like"/>
    <property type="match status" value="1"/>
</dbReference>
<dbReference type="InterPro" id="IPR000397">
    <property type="entry name" value="Heat_shock_Hsp33"/>
</dbReference>
<keyword evidence="5 6" id="KW-0676">Redox-active center</keyword>
<dbReference type="SUPFAM" id="SSF64397">
    <property type="entry name" value="Hsp33 domain"/>
    <property type="match status" value="1"/>
</dbReference>
<evidence type="ECO:0000256" key="5">
    <source>
        <dbReference type="ARBA" id="ARBA00023284"/>
    </source>
</evidence>
<dbReference type="GO" id="GO:0044183">
    <property type="term" value="F:protein folding chaperone"/>
    <property type="evidence" value="ECO:0007669"/>
    <property type="project" value="TreeGrafter"/>
</dbReference>
<evidence type="ECO:0000256" key="3">
    <source>
        <dbReference type="ARBA" id="ARBA00023157"/>
    </source>
</evidence>
<comment type="function">
    <text evidence="6">Redox regulated molecular chaperone. Protects both thermally unfolding and oxidatively damaged proteins from irreversible aggregation. Plays an important role in the bacterial defense system toward oxidative stress.</text>
</comment>
<comment type="similarity">
    <text evidence="6">Belongs to the HSP33 family.</text>
</comment>
<evidence type="ECO:0000256" key="1">
    <source>
        <dbReference type="ARBA" id="ARBA00022490"/>
    </source>
</evidence>
<dbReference type="PANTHER" id="PTHR30111:SF1">
    <property type="entry name" value="33 KDA CHAPERONIN"/>
    <property type="match status" value="1"/>
</dbReference>
<keyword evidence="1 6" id="KW-0963">Cytoplasm</keyword>
<sequence>MSDSLIKALAYNKEVRIYVIDATEMVEEARAVHDSWSVATAALGRSMIGTTLIGATLKNEQDKLTLRLQGDGPIGGIVVDTNMHGQTKAYIKNPHVSLDLNEEGKLDVKGAVGTEGTLSITKDQGLKTPFVGQVPLVSGELAEDFTYYMTVSEQTPSSFGLSVLVNPDESVQVAAGFMIQVLPGVSEETINQIERTLKEMPQLSNFLGQDRSLTKLLDLLAGKDNYQILEEMPVSFKCDCSKERFANAIVALGKGEIQEMITEDHGAEAVCHFCRRKYNFTEEELETLKKEAK</sequence>
<feature type="disulfide bond" description="Redox-active" evidence="6">
    <location>
        <begin position="238"/>
        <end position="240"/>
    </location>
</feature>
<dbReference type="PANTHER" id="PTHR30111">
    <property type="entry name" value="33 KDA CHAPERONIN"/>
    <property type="match status" value="1"/>
</dbReference>
<dbReference type="Gene3D" id="3.55.30.10">
    <property type="entry name" value="Hsp33 domain"/>
    <property type="match status" value="1"/>
</dbReference>
<evidence type="ECO:0000313" key="8">
    <source>
        <dbReference type="Proteomes" id="UP000184128"/>
    </source>
</evidence>
<protein>
    <recommendedName>
        <fullName evidence="6">33 kDa chaperonin</fullName>
    </recommendedName>
    <alternativeName>
        <fullName evidence="6">Heat shock protein 33 homolog</fullName>
        <shortName evidence="6">HSP33</shortName>
    </alternativeName>
</protein>
<dbReference type="CDD" id="cd00498">
    <property type="entry name" value="Hsp33"/>
    <property type="match status" value="1"/>
</dbReference>
<keyword evidence="2 6" id="KW-0862">Zinc</keyword>
<dbReference type="GO" id="GO:0051082">
    <property type="term" value="F:unfolded protein binding"/>
    <property type="evidence" value="ECO:0007669"/>
    <property type="project" value="UniProtKB-UniRule"/>
</dbReference>
<dbReference type="PIRSF" id="PIRSF005261">
    <property type="entry name" value="Heat_shock_Hsp33"/>
    <property type="match status" value="1"/>
</dbReference>
<dbReference type="GO" id="GO:0042026">
    <property type="term" value="P:protein refolding"/>
    <property type="evidence" value="ECO:0007669"/>
    <property type="project" value="TreeGrafter"/>
</dbReference>
<gene>
    <name evidence="6" type="primary">hslO</name>
    <name evidence="7" type="ORF">SAMN02745249_00850</name>
</gene>
<name>A0A1M4V6S4_9LACT</name>
<reference evidence="7 8" key="1">
    <citation type="submission" date="2016-11" db="EMBL/GenBank/DDBJ databases">
        <authorList>
            <person name="Jaros S."/>
            <person name="Januszkiewicz K."/>
            <person name="Wedrychowicz H."/>
        </authorList>
    </citation>
    <scope>NUCLEOTIDE SEQUENCE [LARGE SCALE GENOMIC DNA]</scope>
    <source>
        <strain evidence="7 8">DSM 15692</strain>
    </source>
</reference>
<keyword evidence="4 6" id="KW-0143">Chaperone</keyword>
<dbReference type="SUPFAM" id="SSF118352">
    <property type="entry name" value="HSP33 redox switch-like"/>
    <property type="match status" value="1"/>
</dbReference>
<evidence type="ECO:0000313" key="7">
    <source>
        <dbReference type="EMBL" id="SHE64665.1"/>
    </source>
</evidence>
<dbReference type="InterPro" id="IPR016154">
    <property type="entry name" value="Heat_shock_Hsp33_C"/>
</dbReference>
<comment type="PTM">
    <text evidence="6">Under oxidizing conditions two disulfide bonds are formed involving the reactive cysteines. Under reducing conditions zinc is bound to the reactive cysteines and the protein is inactive.</text>
</comment>
<dbReference type="Pfam" id="PF01430">
    <property type="entry name" value="HSP33"/>
    <property type="match status" value="1"/>
</dbReference>
<comment type="subcellular location">
    <subcellularLocation>
        <location evidence="6">Cytoplasm</location>
    </subcellularLocation>
</comment>
<dbReference type="RefSeq" id="WP_073296883.1">
    <property type="nucleotide sequence ID" value="NZ_FQUF01000010.1"/>
</dbReference>
<dbReference type="Proteomes" id="UP000184128">
    <property type="component" value="Unassembled WGS sequence"/>
</dbReference>
<dbReference type="AlphaFoldDB" id="A0A1M4V6S4"/>
<dbReference type="HAMAP" id="MF_00117">
    <property type="entry name" value="HslO"/>
    <property type="match status" value="1"/>
</dbReference>